<accession>A0A0M3J5M6</accession>
<keyword evidence="4" id="KW-1185">Reference proteome</keyword>
<protein>
    <submittedName>
        <fullName evidence="5">Nucleolar complex protein 3 homolog (inferred by orthology to a C. elegans protein)</fullName>
    </submittedName>
</protein>
<dbReference type="PANTHER" id="PTHR14428">
    <property type="entry name" value="NUCLEOLAR COMPLEX PROTEIN 3"/>
    <property type="match status" value="1"/>
</dbReference>
<comment type="similarity">
    <text evidence="1">Belongs to the CBF/MAK21 family.</text>
</comment>
<proteinExistence type="inferred from homology"/>
<evidence type="ECO:0000259" key="2">
    <source>
        <dbReference type="Pfam" id="PF03914"/>
    </source>
</evidence>
<evidence type="ECO:0000313" key="4">
    <source>
        <dbReference type="Proteomes" id="UP000267096"/>
    </source>
</evidence>
<gene>
    <name evidence="3" type="ORF">ASIM_LOCUS2710</name>
</gene>
<dbReference type="AlphaFoldDB" id="A0A0M3J5M6"/>
<dbReference type="GO" id="GO:0005730">
    <property type="term" value="C:nucleolus"/>
    <property type="evidence" value="ECO:0007669"/>
    <property type="project" value="TreeGrafter"/>
</dbReference>
<organism evidence="5">
    <name type="scientific">Anisakis simplex</name>
    <name type="common">Herring worm</name>
    <dbReference type="NCBI Taxonomy" id="6269"/>
    <lineage>
        <taxon>Eukaryota</taxon>
        <taxon>Metazoa</taxon>
        <taxon>Ecdysozoa</taxon>
        <taxon>Nematoda</taxon>
        <taxon>Chromadorea</taxon>
        <taxon>Rhabditida</taxon>
        <taxon>Spirurina</taxon>
        <taxon>Ascaridomorpha</taxon>
        <taxon>Ascaridoidea</taxon>
        <taxon>Anisakidae</taxon>
        <taxon>Anisakis</taxon>
        <taxon>Anisakis simplex complex</taxon>
    </lineage>
</organism>
<feature type="domain" description="CCAAT-binding factor" evidence="2">
    <location>
        <begin position="4"/>
        <end position="119"/>
    </location>
</feature>
<reference evidence="5" key="1">
    <citation type="submission" date="2017-02" db="UniProtKB">
        <authorList>
            <consortium name="WormBaseParasite"/>
        </authorList>
    </citation>
    <scope>IDENTIFICATION</scope>
</reference>
<dbReference type="OrthoDB" id="10263597at2759"/>
<reference evidence="3 4" key="2">
    <citation type="submission" date="2018-11" db="EMBL/GenBank/DDBJ databases">
        <authorList>
            <consortium name="Pathogen Informatics"/>
        </authorList>
    </citation>
    <scope>NUCLEOTIDE SEQUENCE [LARGE SCALE GENOMIC DNA]</scope>
</reference>
<evidence type="ECO:0000313" key="3">
    <source>
        <dbReference type="EMBL" id="VDK20439.1"/>
    </source>
</evidence>
<evidence type="ECO:0000313" key="5">
    <source>
        <dbReference type="WBParaSite" id="ASIM_0000285701-mRNA-1"/>
    </source>
</evidence>
<dbReference type="EMBL" id="UYRR01003774">
    <property type="protein sequence ID" value="VDK20439.1"/>
    <property type="molecule type" value="Genomic_DNA"/>
</dbReference>
<dbReference type="GO" id="GO:0006270">
    <property type="term" value="P:DNA replication initiation"/>
    <property type="evidence" value="ECO:0007669"/>
    <property type="project" value="TreeGrafter"/>
</dbReference>
<evidence type="ECO:0000256" key="1">
    <source>
        <dbReference type="ARBA" id="ARBA00007797"/>
    </source>
</evidence>
<sequence>MILLLKSLHLMINHRRKQVILCRVAAFVKRLLHISFLLPTNYTIAILCAIRTFFISHPRLNSMLECDDDDRSVVNKSSALDVFIPEVNDPDCCNALSTSIILETDLLSKHPNAIISQLAKNIRAGCPSSGANRVSADLSNCKPNEIIEKCPNGMVSNSHPYFSGQEQQSTYFEEFTVRDM</sequence>
<dbReference type="InterPro" id="IPR005612">
    <property type="entry name" value="CCAAT-binding_factor"/>
</dbReference>
<dbReference type="InterPro" id="IPR016903">
    <property type="entry name" value="Nucleolar_cplx-assoc_3"/>
</dbReference>
<dbReference type="WBParaSite" id="ASIM_0000285701-mRNA-1">
    <property type="protein sequence ID" value="ASIM_0000285701-mRNA-1"/>
    <property type="gene ID" value="ASIM_0000285701"/>
</dbReference>
<dbReference type="Pfam" id="PF03914">
    <property type="entry name" value="CBF"/>
    <property type="match status" value="1"/>
</dbReference>
<name>A0A0M3J5M6_ANISI</name>
<dbReference type="PANTHER" id="PTHR14428:SF5">
    <property type="entry name" value="NUCLEOLAR COMPLEX PROTEIN 3 HOMOLOG"/>
    <property type="match status" value="1"/>
</dbReference>
<dbReference type="Proteomes" id="UP000267096">
    <property type="component" value="Unassembled WGS sequence"/>
</dbReference>
<dbReference type="GO" id="GO:0003682">
    <property type="term" value="F:chromatin binding"/>
    <property type="evidence" value="ECO:0007669"/>
    <property type="project" value="TreeGrafter"/>
</dbReference>